<evidence type="ECO:0000256" key="3">
    <source>
        <dbReference type="ARBA" id="ARBA00007118"/>
    </source>
</evidence>
<keyword evidence="6" id="KW-0539">Nucleus</keyword>
<name>A0A179EYZ5_METCM</name>
<dbReference type="GeneID" id="28853183"/>
<evidence type="ECO:0000313" key="9">
    <source>
        <dbReference type="Proteomes" id="UP000078397"/>
    </source>
</evidence>
<evidence type="ECO:0000256" key="1">
    <source>
        <dbReference type="ARBA" id="ARBA00004123"/>
    </source>
</evidence>
<dbReference type="EMBL" id="LSBJ02000002">
    <property type="protein sequence ID" value="OAQ58382.1"/>
    <property type="molecule type" value="Genomic_DNA"/>
</dbReference>
<comment type="similarity">
    <text evidence="3">Belongs to the nitroreductase family.</text>
</comment>
<sequence>MGSIANIGADQWLAAASYRRTVYQLKGTSSASDERVREIIEKVLSFAPSSYNTQPVRITLVTGPKHKQLWDSIITAAQPVLKSISEDVWNAMSPRFEGFKGAYGSVVFWESQNTIKESGETHKSAAHMFPEFSDHANGMHQILVWTALELEGLGANLQHLNAIPPVEAAIKKFLAVPDDYKLKAHLNYGDEVAEHPEQPQKLSFSETLKVVS</sequence>
<dbReference type="Gene3D" id="3.40.109.10">
    <property type="entry name" value="NADH Oxidase"/>
    <property type="match status" value="1"/>
</dbReference>
<feature type="domain" description="Nitroreductase" evidence="7">
    <location>
        <begin position="17"/>
        <end position="189"/>
    </location>
</feature>
<dbReference type="GO" id="GO:0034599">
    <property type="term" value="P:cellular response to oxidative stress"/>
    <property type="evidence" value="ECO:0007669"/>
    <property type="project" value="InterPro"/>
</dbReference>
<keyword evidence="9" id="KW-1185">Reference proteome</keyword>
<evidence type="ECO:0000256" key="2">
    <source>
        <dbReference type="ARBA" id="ARBA00004496"/>
    </source>
</evidence>
<reference evidence="8 9" key="1">
    <citation type="journal article" date="2016" name="PLoS Pathog.">
        <title>Biosynthesis of antibiotic leucinostatins in bio-control fungus Purpureocillium lilacinum and their inhibition on phytophthora revealed by genome mining.</title>
        <authorList>
            <person name="Wang G."/>
            <person name="Liu Z."/>
            <person name="Lin R."/>
            <person name="Li E."/>
            <person name="Mao Z."/>
            <person name="Ling J."/>
            <person name="Yang Y."/>
            <person name="Yin W.B."/>
            <person name="Xie B."/>
        </authorList>
    </citation>
    <scope>NUCLEOTIDE SEQUENCE [LARGE SCALE GENOMIC DNA]</scope>
    <source>
        <strain evidence="8">170</strain>
    </source>
</reference>
<dbReference type="GO" id="GO:0016491">
    <property type="term" value="F:oxidoreductase activity"/>
    <property type="evidence" value="ECO:0007669"/>
    <property type="project" value="UniProtKB-KW"/>
</dbReference>
<accession>A0A179EYZ5</accession>
<dbReference type="RefSeq" id="XP_018136553.1">
    <property type="nucleotide sequence ID" value="XM_018289189.1"/>
</dbReference>
<evidence type="ECO:0000259" key="7">
    <source>
        <dbReference type="Pfam" id="PF00881"/>
    </source>
</evidence>
<dbReference type="Pfam" id="PF00881">
    <property type="entry name" value="Nitroreductase"/>
    <property type="match status" value="1"/>
</dbReference>
<dbReference type="InterPro" id="IPR029479">
    <property type="entry name" value="Nitroreductase"/>
</dbReference>
<dbReference type="PANTHER" id="PTHR43035:SF4">
    <property type="entry name" value="NITROREDUCTASE FAMILY PROTEIN (AFU_ORTHOLOGUE AFUA_3G03530)"/>
    <property type="match status" value="1"/>
</dbReference>
<dbReference type="PANTHER" id="PTHR43035">
    <property type="entry name" value="FATTY ACID REPRESSION MUTANT PROTEIN 2-RELATED"/>
    <property type="match status" value="1"/>
</dbReference>
<dbReference type="InterPro" id="IPR033877">
    <property type="entry name" value="Frm2/Hbn1"/>
</dbReference>
<evidence type="ECO:0000313" key="8">
    <source>
        <dbReference type="EMBL" id="OAQ58382.1"/>
    </source>
</evidence>
<proteinExistence type="inferred from homology"/>
<evidence type="ECO:0000256" key="5">
    <source>
        <dbReference type="ARBA" id="ARBA00023002"/>
    </source>
</evidence>
<evidence type="ECO:0000256" key="6">
    <source>
        <dbReference type="ARBA" id="ARBA00023242"/>
    </source>
</evidence>
<dbReference type="Proteomes" id="UP000078397">
    <property type="component" value="Unassembled WGS sequence"/>
</dbReference>
<dbReference type="FunFam" id="3.40.109.10:FF:000001">
    <property type="entry name" value="Nitroreductase family"/>
    <property type="match status" value="1"/>
</dbReference>
<comment type="subcellular location">
    <subcellularLocation>
        <location evidence="2">Cytoplasm</location>
    </subcellularLocation>
    <subcellularLocation>
        <location evidence="1">Nucleus</location>
    </subcellularLocation>
</comment>
<dbReference type="KEGG" id="pchm:VFPPC_10893"/>
<comment type="caution">
    <text evidence="8">The sequence shown here is derived from an EMBL/GenBank/DDBJ whole genome shotgun (WGS) entry which is preliminary data.</text>
</comment>
<keyword evidence="4" id="KW-0963">Cytoplasm</keyword>
<dbReference type="InterPro" id="IPR000415">
    <property type="entry name" value="Nitroreductase-like"/>
</dbReference>
<evidence type="ECO:0000256" key="4">
    <source>
        <dbReference type="ARBA" id="ARBA00022490"/>
    </source>
</evidence>
<organism evidence="8 9">
    <name type="scientific">Pochonia chlamydosporia 170</name>
    <dbReference type="NCBI Taxonomy" id="1380566"/>
    <lineage>
        <taxon>Eukaryota</taxon>
        <taxon>Fungi</taxon>
        <taxon>Dikarya</taxon>
        <taxon>Ascomycota</taxon>
        <taxon>Pezizomycotina</taxon>
        <taxon>Sordariomycetes</taxon>
        <taxon>Hypocreomycetidae</taxon>
        <taxon>Hypocreales</taxon>
        <taxon>Clavicipitaceae</taxon>
        <taxon>Pochonia</taxon>
    </lineage>
</organism>
<gene>
    <name evidence="8" type="ORF">VFPPC_10893</name>
</gene>
<dbReference type="STRING" id="1380566.A0A179EYZ5"/>
<dbReference type="SUPFAM" id="SSF55469">
    <property type="entry name" value="FMN-dependent nitroreductase-like"/>
    <property type="match status" value="1"/>
</dbReference>
<dbReference type="AlphaFoldDB" id="A0A179EYZ5"/>
<protein>
    <submittedName>
        <fullName evidence="8">Nitroreductase family protein</fullName>
    </submittedName>
</protein>
<keyword evidence="5" id="KW-0560">Oxidoreductase</keyword>
<dbReference type="GO" id="GO:0005634">
    <property type="term" value="C:nucleus"/>
    <property type="evidence" value="ECO:0007669"/>
    <property type="project" value="UniProtKB-SubCell"/>
</dbReference>
<dbReference type="GO" id="GO:0005737">
    <property type="term" value="C:cytoplasm"/>
    <property type="evidence" value="ECO:0007669"/>
    <property type="project" value="UniProtKB-SubCell"/>
</dbReference>
<dbReference type="OrthoDB" id="2138173at2759"/>